<feature type="transmembrane region" description="Helical" evidence="1">
    <location>
        <begin position="23"/>
        <end position="45"/>
    </location>
</feature>
<sequence length="65" mass="7231">MVYSGGLFGWCGWLFRSGDSCRLIGAICSVQILIQFTMIMVIRVATRLFIGPIRVANFAIETARC</sequence>
<keyword evidence="1" id="KW-0472">Membrane</keyword>
<dbReference type="EMBL" id="MUTJ01000032">
    <property type="protein sequence ID" value="ONU89201.1"/>
    <property type="molecule type" value="Genomic_DNA"/>
</dbReference>
<organism evidence="2 3">
    <name type="scientific">Burkholderia cenocepacia</name>
    <dbReference type="NCBI Taxonomy" id="95486"/>
    <lineage>
        <taxon>Bacteria</taxon>
        <taxon>Pseudomonadati</taxon>
        <taxon>Pseudomonadota</taxon>
        <taxon>Betaproteobacteria</taxon>
        <taxon>Burkholderiales</taxon>
        <taxon>Burkholderiaceae</taxon>
        <taxon>Burkholderia</taxon>
        <taxon>Burkholderia cepacia complex</taxon>
    </lineage>
</organism>
<reference evidence="2 3" key="1">
    <citation type="submission" date="2016-08" db="EMBL/GenBank/DDBJ databases">
        <authorList>
            <person name="Seilhamer J.J."/>
        </authorList>
    </citation>
    <scope>NUCLEOTIDE SEQUENCE [LARGE SCALE GENOMIC DNA]</scope>
    <source>
        <strain evidence="2 3">VC14762</strain>
    </source>
</reference>
<dbReference type="Proteomes" id="UP000188543">
    <property type="component" value="Unassembled WGS sequence"/>
</dbReference>
<keyword evidence="1" id="KW-0812">Transmembrane</keyword>
<evidence type="ECO:0000313" key="3">
    <source>
        <dbReference type="Proteomes" id="UP000188543"/>
    </source>
</evidence>
<comment type="caution">
    <text evidence="2">The sequence shown here is derived from an EMBL/GenBank/DDBJ whole genome shotgun (WGS) entry which is preliminary data.</text>
</comment>
<evidence type="ECO:0000313" key="2">
    <source>
        <dbReference type="EMBL" id="ONU89201.1"/>
    </source>
</evidence>
<gene>
    <name evidence="2" type="ORF">A8E72_09670</name>
</gene>
<name>A0A142PMR3_9BURK</name>
<proteinExistence type="predicted"/>
<dbReference type="AlphaFoldDB" id="A0A142PMR3"/>
<keyword evidence="1" id="KW-1133">Transmembrane helix</keyword>
<protein>
    <submittedName>
        <fullName evidence="2">Uncharacterized protein</fullName>
    </submittedName>
</protein>
<dbReference type="OrthoDB" id="9863056at2"/>
<evidence type="ECO:0000256" key="1">
    <source>
        <dbReference type="SAM" id="Phobius"/>
    </source>
</evidence>
<accession>A0A142PMR3</accession>